<sequence length="215" mass="24011">MTTVTSPIPDRRRPGESSQLLAAYVGRRATQLQSRYLAQDPRARADLARLRRAVGRSPGSDPAAWDVIFRDFPPELMGRNDAPSPAELAVNAALCLFGVHLQSADKPMHVQDQGLGRAVRLLSRPEDTETFSAPTMRRFHALGTATSLVEVLHHARGLIQQFRAGGIGLDYGRLADDFYWLQRPASADNVRLRWARDLYRIDPQTENSPEKEISE</sequence>
<accession>A0ABX0SLR3</accession>
<dbReference type="RefSeq" id="WP_167167771.1">
    <property type="nucleotide sequence ID" value="NZ_BAAAOO010000007.1"/>
</dbReference>
<reference evidence="1 2" key="1">
    <citation type="submission" date="2020-02" db="EMBL/GenBank/DDBJ databases">
        <title>Sequencing the genomes of 1000 actinobacteria strains.</title>
        <authorList>
            <person name="Klenk H.-P."/>
        </authorList>
    </citation>
    <scope>NUCLEOTIDE SEQUENCE [LARGE SCALE GENOMIC DNA]</scope>
    <source>
        <strain evidence="1 2">DSM 19609</strain>
    </source>
</reference>
<dbReference type="CDD" id="cd09731">
    <property type="entry name" value="Cse2_I-E"/>
    <property type="match status" value="1"/>
</dbReference>
<keyword evidence="2" id="KW-1185">Reference proteome</keyword>
<dbReference type="Gene3D" id="1.10.520.40">
    <property type="entry name" value="CRISPR-associated protein Cse2"/>
    <property type="match status" value="1"/>
</dbReference>
<gene>
    <name evidence="1" type="ORF">FB473_002312</name>
</gene>
<protein>
    <submittedName>
        <fullName evidence="1">CRISPR system Cascade subunit CasB</fullName>
    </submittedName>
</protein>
<dbReference type="NCBIfam" id="TIGR02548">
    <property type="entry name" value="casB_cse2"/>
    <property type="match status" value="1"/>
</dbReference>
<organism evidence="1 2">
    <name type="scientific">Brooklawnia cerclae</name>
    <dbReference type="NCBI Taxonomy" id="349934"/>
    <lineage>
        <taxon>Bacteria</taxon>
        <taxon>Bacillati</taxon>
        <taxon>Actinomycetota</taxon>
        <taxon>Actinomycetes</taxon>
        <taxon>Propionibacteriales</taxon>
        <taxon>Propionibacteriaceae</taxon>
        <taxon>Brooklawnia</taxon>
    </lineage>
</organism>
<dbReference type="EMBL" id="JAAMOZ010000001">
    <property type="protein sequence ID" value="NIH57667.1"/>
    <property type="molecule type" value="Genomic_DNA"/>
</dbReference>
<comment type="caution">
    <text evidence="1">The sequence shown here is derived from an EMBL/GenBank/DDBJ whole genome shotgun (WGS) entry which is preliminary data.</text>
</comment>
<dbReference type="InterPro" id="IPR038287">
    <property type="entry name" value="Cse2_sf"/>
</dbReference>
<proteinExistence type="predicted"/>
<dbReference type="InterPro" id="IPR013382">
    <property type="entry name" value="CRISPR-assoc_prot_Cse2"/>
</dbReference>
<dbReference type="Pfam" id="PF09485">
    <property type="entry name" value="CRISPR_Cse2"/>
    <property type="match status" value="1"/>
</dbReference>
<dbReference type="Proteomes" id="UP000749311">
    <property type="component" value="Unassembled WGS sequence"/>
</dbReference>
<name>A0ABX0SLR3_9ACTN</name>
<evidence type="ECO:0000313" key="1">
    <source>
        <dbReference type="EMBL" id="NIH57667.1"/>
    </source>
</evidence>
<evidence type="ECO:0000313" key="2">
    <source>
        <dbReference type="Proteomes" id="UP000749311"/>
    </source>
</evidence>